<evidence type="ECO:0000256" key="1">
    <source>
        <dbReference type="ARBA" id="ARBA00000085"/>
    </source>
</evidence>
<evidence type="ECO:0000313" key="11">
    <source>
        <dbReference type="EMBL" id="SMD34897.1"/>
    </source>
</evidence>
<evidence type="ECO:0000313" key="12">
    <source>
        <dbReference type="Proteomes" id="UP000192472"/>
    </source>
</evidence>
<dbReference type="GO" id="GO:0030295">
    <property type="term" value="F:protein kinase activator activity"/>
    <property type="evidence" value="ECO:0007669"/>
    <property type="project" value="TreeGrafter"/>
</dbReference>
<name>A0A1W2GE16_REIFA</name>
<dbReference type="AlphaFoldDB" id="A0A1W2GE16"/>
<keyword evidence="8" id="KW-0902">Two-component regulatory system</keyword>
<dbReference type="PRINTS" id="PR00344">
    <property type="entry name" value="BCTRLSENSOR"/>
</dbReference>
<keyword evidence="7" id="KW-0067">ATP-binding</keyword>
<dbReference type="SUPFAM" id="SSF47384">
    <property type="entry name" value="Homodimeric domain of signal transducing histidine kinase"/>
    <property type="match status" value="1"/>
</dbReference>
<keyword evidence="9" id="KW-1133">Transmembrane helix</keyword>
<dbReference type="InterPro" id="IPR050351">
    <property type="entry name" value="BphY/WalK/GraS-like"/>
</dbReference>
<dbReference type="Pfam" id="PF02518">
    <property type="entry name" value="HATPase_c"/>
    <property type="match status" value="1"/>
</dbReference>
<dbReference type="InterPro" id="IPR003661">
    <property type="entry name" value="HisK_dim/P_dom"/>
</dbReference>
<comment type="catalytic activity">
    <reaction evidence="1">
        <text>ATP + protein L-histidine = ADP + protein N-phospho-L-histidine.</text>
        <dbReference type="EC" id="2.7.13.3"/>
    </reaction>
</comment>
<dbReference type="Proteomes" id="UP000192472">
    <property type="component" value="Unassembled WGS sequence"/>
</dbReference>
<keyword evidence="12" id="KW-1185">Reference proteome</keyword>
<dbReference type="InterPro" id="IPR036097">
    <property type="entry name" value="HisK_dim/P_sf"/>
</dbReference>
<feature type="domain" description="Histidine kinase" evidence="10">
    <location>
        <begin position="197"/>
        <end position="412"/>
    </location>
</feature>
<evidence type="ECO:0000256" key="2">
    <source>
        <dbReference type="ARBA" id="ARBA00012438"/>
    </source>
</evidence>
<dbReference type="EMBL" id="FWYF01000002">
    <property type="protein sequence ID" value="SMD34897.1"/>
    <property type="molecule type" value="Genomic_DNA"/>
</dbReference>
<dbReference type="PANTHER" id="PTHR42878">
    <property type="entry name" value="TWO-COMPONENT HISTIDINE KINASE"/>
    <property type="match status" value="1"/>
</dbReference>
<dbReference type="STRING" id="692418.SAMN04488029_2241"/>
<dbReference type="GO" id="GO:0000156">
    <property type="term" value="F:phosphorelay response regulator activity"/>
    <property type="evidence" value="ECO:0007669"/>
    <property type="project" value="TreeGrafter"/>
</dbReference>
<dbReference type="CDD" id="cd00082">
    <property type="entry name" value="HisKA"/>
    <property type="match status" value="1"/>
</dbReference>
<dbReference type="EC" id="2.7.13.3" evidence="2"/>
<dbReference type="SUPFAM" id="SSF55874">
    <property type="entry name" value="ATPase domain of HSP90 chaperone/DNA topoisomerase II/histidine kinase"/>
    <property type="match status" value="1"/>
</dbReference>
<dbReference type="Gene3D" id="3.30.565.10">
    <property type="entry name" value="Histidine kinase-like ATPase, C-terminal domain"/>
    <property type="match status" value="1"/>
</dbReference>
<keyword evidence="5" id="KW-0547">Nucleotide-binding</keyword>
<sequence length="412" mass="46231">MTVLYVFADVKKNKLWGLVACLVVVLISLLVFQIQWLLTSAQLKEDQFRHRVTLALCSAVEELGKDKRVCSALASCSVKQGGGLVEFVGVHNGHRIESTVDRYLQFYKIDIPFDVTLSKSEAKADVGYVQAKMPNMENASIHIDFPSRQDFILSELNGMFVTSFLLIAILIVICGITLKWLFRQQQIQLDTVDYIDAVSHELKTPINNISLALTMLGKQIDEGKTEKVNYYMDVAKSENESLKNRINEVLGMGSLERILGNQKDEICDIHELIEIAHSRMSVKKEELKASIVMDLQAQNSQIRGDYKELLNVLICLIDNALTYAVKEPLVLIETSNANGQIRISIRDNGVGIPEELHDQVFEKYFRNEEDESGHGVGLFLVKKIIQLHGGDIVLQSSSADGSKFTIQLPMTK</sequence>
<keyword evidence="9" id="KW-0472">Membrane</keyword>
<evidence type="ECO:0000256" key="7">
    <source>
        <dbReference type="ARBA" id="ARBA00022840"/>
    </source>
</evidence>
<keyword evidence="6 11" id="KW-0418">Kinase</keyword>
<feature type="transmembrane region" description="Helical" evidence="9">
    <location>
        <begin position="15"/>
        <end position="38"/>
    </location>
</feature>
<accession>A0A1W2GE16</accession>
<reference evidence="11 12" key="1">
    <citation type="submission" date="2017-04" db="EMBL/GenBank/DDBJ databases">
        <authorList>
            <person name="Afonso C.L."/>
            <person name="Miller P.J."/>
            <person name="Scott M.A."/>
            <person name="Spackman E."/>
            <person name="Goraichik I."/>
            <person name="Dimitrov K.M."/>
            <person name="Suarez D.L."/>
            <person name="Swayne D.E."/>
        </authorList>
    </citation>
    <scope>NUCLEOTIDE SEQUENCE [LARGE SCALE GENOMIC DNA]</scope>
    <source>
        <strain evidence="11 12">DSM 26133</strain>
    </source>
</reference>
<dbReference type="CDD" id="cd00075">
    <property type="entry name" value="HATPase"/>
    <property type="match status" value="1"/>
</dbReference>
<gene>
    <name evidence="11" type="ORF">SAMN04488029_2241</name>
</gene>
<evidence type="ECO:0000256" key="8">
    <source>
        <dbReference type="ARBA" id="ARBA00023012"/>
    </source>
</evidence>
<keyword evidence="4" id="KW-0808">Transferase</keyword>
<dbReference type="GO" id="GO:0005524">
    <property type="term" value="F:ATP binding"/>
    <property type="evidence" value="ECO:0007669"/>
    <property type="project" value="UniProtKB-KW"/>
</dbReference>
<dbReference type="PANTHER" id="PTHR42878:SF7">
    <property type="entry name" value="SENSOR HISTIDINE KINASE GLRK"/>
    <property type="match status" value="1"/>
</dbReference>
<evidence type="ECO:0000256" key="9">
    <source>
        <dbReference type="SAM" id="Phobius"/>
    </source>
</evidence>
<dbReference type="RefSeq" id="WP_139793840.1">
    <property type="nucleotide sequence ID" value="NZ_FWYF01000002.1"/>
</dbReference>
<feature type="transmembrane region" description="Helical" evidence="9">
    <location>
        <begin position="158"/>
        <end position="182"/>
    </location>
</feature>
<dbReference type="InterPro" id="IPR003594">
    <property type="entry name" value="HATPase_dom"/>
</dbReference>
<dbReference type="InterPro" id="IPR036890">
    <property type="entry name" value="HATPase_C_sf"/>
</dbReference>
<dbReference type="GO" id="GO:0007234">
    <property type="term" value="P:osmosensory signaling via phosphorelay pathway"/>
    <property type="evidence" value="ECO:0007669"/>
    <property type="project" value="TreeGrafter"/>
</dbReference>
<dbReference type="GO" id="GO:0000155">
    <property type="term" value="F:phosphorelay sensor kinase activity"/>
    <property type="evidence" value="ECO:0007669"/>
    <property type="project" value="InterPro"/>
</dbReference>
<evidence type="ECO:0000256" key="6">
    <source>
        <dbReference type="ARBA" id="ARBA00022777"/>
    </source>
</evidence>
<proteinExistence type="predicted"/>
<keyword evidence="3" id="KW-0597">Phosphoprotein</keyword>
<evidence type="ECO:0000256" key="3">
    <source>
        <dbReference type="ARBA" id="ARBA00022553"/>
    </source>
</evidence>
<dbReference type="SMART" id="SM00387">
    <property type="entry name" value="HATPase_c"/>
    <property type="match status" value="1"/>
</dbReference>
<dbReference type="Pfam" id="PF00512">
    <property type="entry name" value="HisKA"/>
    <property type="match status" value="1"/>
</dbReference>
<evidence type="ECO:0000256" key="5">
    <source>
        <dbReference type="ARBA" id="ARBA00022741"/>
    </source>
</evidence>
<dbReference type="PROSITE" id="PS50109">
    <property type="entry name" value="HIS_KIN"/>
    <property type="match status" value="1"/>
</dbReference>
<keyword evidence="9" id="KW-0812">Transmembrane</keyword>
<evidence type="ECO:0000256" key="4">
    <source>
        <dbReference type="ARBA" id="ARBA00022679"/>
    </source>
</evidence>
<dbReference type="InterPro" id="IPR004358">
    <property type="entry name" value="Sig_transdc_His_kin-like_C"/>
</dbReference>
<protein>
    <recommendedName>
        <fullName evidence="2">histidine kinase</fullName>
        <ecNumber evidence="2">2.7.13.3</ecNumber>
    </recommendedName>
</protein>
<organism evidence="11 12">
    <name type="scientific">Reichenbachiella faecimaris</name>
    <dbReference type="NCBI Taxonomy" id="692418"/>
    <lineage>
        <taxon>Bacteria</taxon>
        <taxon>Pseudomonadati</taxon>
        <taxon>Bacteroidota</taxon>
        <taxon>Cytophagia</taxon>
        <taxon>Cytophagales</taxon>
        <taxon>Reichenbachiellaceae</taxon>
        <taxon>Reichenbachiella</taxon>
    </lineage>
</organism>
<dbReference type="InterPro" id="IPR005467">
    <property type="entry name" value="His_kinase_dom"/>
</dbReference>
<dbReference type="SMART" id="SM00388">
    <property type="entry name" value="HisKA"/>
    <property type="match status" value="1"/>
</dbReference>
<evidence type="ECO:0000259" key="10">
    <source>
        <dbReference type="PROSITE" id="PS50109"/>
    </source>
</evidence>
<dbReference type="OrthoDB" id="9813151at2"/>
<dbReference type="Gene3D" id="1.10.287.130">
    <property type="match status" value="1"/>
</dbReference>